<evidence type="ECO:0000256" key="3">
    <source>
        <dbReference type="ARBA" id="ARBA00022833"/>
    </source>
</evidence>
<keyword evidence="1" id="KW-0479">Metal-binding</keyword>
<feature type="domain" description="Arf-GAP" evidence="6">
    <location>
        <begin position="27"/>
        <end position="147"/>
    </location>
</feature>
<dbReference type="Gene3D" id="1.10.220.150">
    <property type="entry name" value="Arf GTPase activating protein"/>
    <property type="match status" value="1"/>
</dbReference>
<dbReference type="PROSITE" id="PS50115">
    <property type="entry name" value="ARFGAP"/>
    <property type="match status" value="1"/>
</dbReference>
<gene>
    <name evidence="7" type="ORF">ZOSMA_82G00390</name>
</gene>
<dbReference type="AlphaFoldDB" id="A0A0K9NNS5"/>
<evidence type="ECO:0000256" key="1">
    <source>
        <dbReference type="ARBA" id="ARBA00022723"/>
    </source>
</evidence>
<evidence type="ECO:0000259" key="6">
    <source>
        <dbReference type="PROSITE" id="PS50115"/>
    </source>
</evidence>
<dbReference type="PANTHER" id="PTHR46085:SF4">
    <property type="entry name" value="ADP-RIBOSYLATION FACTOR GTPASE-ACTIVATING PROTEIN AGD14-RELATED"/>
    <property type="match status" value="1"/>
</dbReference>
<organism evidence="7 8">
    <name type="scientific">Zostera marina</name>
    <name type="common">Eelgrass</name>
    <dbReference type="NCBI Taxonomy" id="29655"/>
    <lineage>
        <taxon>Eukaryota</taxon>
        <taxon>Viridiplantae</taxon>
        <taxon>Streptophyta</taxon>
        <taxon>Embryophyta</taxon>
        <taxon>Tracheophyta</taxon>
        <taxon>Spermatophyta</taxon>
        <taxon>Magnoliopsida</taxon>
        <taxon>Liliopsida</taxon>
        <taxon>Zosteraceae</taxon>
        <taxon>Zostera</taxon>
    </lineage>
</organism>
<dbReference type="InterPro" id="IPR037278">
    <property type="entry name" value="ARFGAP/RecO"/>
</dbReference>
<dbReference type="OrthoDB" id="6036at2759"/>
<accession>A0A0K9NNS5</accession>
<dbReference type="InterPro" id="IPR038508">
    <property type="entry name" value="ArfGAP_dom_sf"/>
</dbReference>
<reference evidence="8" key="1">
    <citation type="journal article" date="2016" name="Nature">
        <title>The genome of the seagrass Zostera marina reveals angiosperm adaptation to the sea.</title>
        <authorList>
            <person name="Olsen J.L."/>
            <person name="Rouze P."/>
            <person name="Verhelst B."/>
            <person name="Lin Y.-C."/>
            <person name="Bayer T."/>
            <person name="Collen J."/>
            <person name="Dattolo E."/>
            <person name="De Paoli E."/>
            <person name="Dittami S."/>
            <person name="Maumus F."/>
            <person name="Michel G."/>
            <person name="Kersting A."/>
            <person name="Lauritano C."/>
            <person name="Lohaus R."/>
            <person name="Toepel M."/>
            <person name="Tonon T."/>
            <person name="Vanneste K."/>
            <person name="Amirebrahimi M."/>
            <person name="Brakel J."/>
            <person name="Bostroem C."/>
            <person name="Chovatia M."/>
            <person name="Grimwood J."/>
            <person name="Jenkins J.W."/>
            <person name="Jueterbock A."/>
            <person name="Mraz A."/>
            <person name="Stam W.T."/>
            <person name="Tice H."/>
            <person name="Bornberg-Bauer E."/>
            <person name="Green P.J."/>
            <person name="Pearson G.A."/>
            <person name="Procaccini G."/>
            <person name="Duarte C.M."/>
            <person name="Schmutz J."/>
            <person name="Reusch T.B.H."/>
            <person name="Van de Peer Y."/>
        </authorList>
    </citation>
    <scope>NUCLEOTIDE SEQUENCE [LARGE SCALE GENOMIC DNA]</scope>
    <source>
        <strain evidence="8">cv. Finnish</strain>
    </source>
</reference>
<dbReference type="GO" id="GO:0005096">
    <property type="term" value="F:GTPase activator activity"/>
    <property type="evidence" value="ECO:0007669"/>
    <property type="project" value="InterPro"/>
</dbReference>
<dbReference type="PRINTS" id="PR00405">
    <property type="entry name" value="REVINTRACTNG"/>
</dbReference>
<dbReference type="EMBL" id="LFYR01002027">
    <property type="protein sequence ID" value="KMZ57727.1"/>
    <property type="molecule type" value="Genomic_DNA"/>
</dbReference>
<dbReference type="PANTHER" id="PTHR46085">
    <property type="entry name" value="ARFGAP/RECO-RELATED"/>
    <property type="match status" value="1"/>
</dbReference>
<comment type="caution">
    <text evidence="7">The sequence shown here is derived from an EMBL/GenBank/DDBJ whole genome shotgun (WGS) entry which is preliminary data.</text>
</comment>
<dbReference type="Proteomes" id="UP000036987">
    <property type="component" value="Unassembled WGS sequence"/>
</dbReference>
<evidence type="ECO:0000313" key="7">
    <source>
        <dbReference type="EMBL" id="KMZ57727.1"/>
    </source>
</evidence>
<dbReference type="GO" id="GO:0008270">
    <property type="term" value="F:zinc ion binding"/>
    <property type="evidence" value="ECO:0007669"/>
    <property type="project" value="UniProtKB-KW"/>
</dbReference>
<feature type="region of interest" description="Disordered" evidence="5">
    <location>
        <begin position="1"/>
        <end position="24"/>
    </location>
</feature>
<evidence type="ECO:0000256" key="2">
    <source>
        <dbReference type="ARBA" id="ARBA00022771"/>
    </source>
</evidence>
<dbReference type="CDD" id="cd08838">
    <property type="entry name" value="ArfGap_AGFG"/>
    <property type="match status" value="1"/>
</dbReference>
<sequence>MSTDIGSGGAVVSEGGGSGRKEEERNEKIIRGLLKLPPNRRCINCNSLGPQYVCTNFWTFICITCSGIHREFTHRVKSVSMAKFTLKEVEELQRGGNQRAREKFLKGFDMQQNQGFPNCSNVDQIREFVKIVYVEKKYWVGIKSSAKPPIDIHSCKNVDGEDIRRASSYHSYSQSPPYENQYEDRRNGKQQQHISVLTREPGSDRGGSKFLKFFYTSGRTKKPIHDRFSNEGFSQPRFSDCSVLGVGTKHLSLGNFFEMKLESQEIPRSEISDDSNSGTLKSVNSDSLIDEVLKSEHANAIQNEEPVLSFTLSSSLPSSPSSSSELDLFGLSFVEQSNGATDLSAKNTVSVPLPEIKGHAAFDVSDMRPETICVGGSSVTHNPFVEETKEVSIFGNSTTSWTLFDDSLPKWTTFDDCIENDETSFGSFPLKHLPPSNINLSVSVEPIKKSEVLNSFQMPIMKSEVPNPFHIPISTTAKRIKSSNPFDLPFDSDFEYLNTFSDKTCSKNTIPNPQFLNPFGSDISEPWFYSSPSGISQSSCPSSIQNNFSSSQVPVAPVGGNPFA</sequence>
<evidence type="ECO:0000313" key="8">
    <source>
        <dbReference type="Proteomes" id="UP000036987"/>
    </source>
</evidence>
<dbReference type="SUPFAM" id="SSF57863">
    <property type="entry name" value="ArfGap/RecO-like zinc finger"/>
    <property type="match status" value="1"/>
</dbReference>
<protein>
    <submittedName>
        <fullName evidence="7">Putative ADP-ribosylation factor GTPase-activating protein AGD14</fullName>
    </submittedName>
</protein>
<dbReference type="InterPro" id="IPR001164">
    <property type="entry name" value="ArfGAP_dom"/>
</dbReference>
<feature type="region of interest" description="Disordered" evidence="5">
    <location>
        <begin position="167"/>
        <end position="192"/>
    </location>
</feature>
<dbReference type="Pfam" id="PF01412">
    <property type="entry name" value="ArfGap"/>
    <property type="match status" value="1"/>
</dbReference>
<keyword evidence="2 4" id="KW-0863">Zinc-finger</keyword>
<keyword evidence="8" id="KW-1185">Reference proteome</keyword>
<feature type="compositionally biased region" description="Low complexity" evidence="5">
    <location>
        <begin position="168"/>
        <end position="178"/>
    </location>
</feature>
<dbReference type="SMART" id="SM00105">
    <property type="entry name" value="ArfGap"/>
    <property type="match status" value="1"/>
</dbReference>
<dbReference type="FunFam" id="1.10.220.150:FF:000005">
    <property type="entry name" value="Arf-GAP domain and FG repeat-containing protein 1"/>
    <property type="match status" value="1"/>
</dbReference>
<keyword evidence="3" id="KW-0862">Zinc</keyword>
<feature type="compositionally biased region" description="Gly residues" evidence="5">
    <location>
        <begin position="1"/>
        <end position="18"/>
    </location>
</feature>
<proteinExistence type="predicted"/>
<name>A0A0K9NNS5_ZOSMR</name>
<evidence type="ECO:0000256" key="4">
    <source>
        <dbReference type="PROSITE-ProRule" id="PRU00288"/>
    </source>
</evidence>
<evidence type="ECO:0000256" key="5">
    <source>
        <dbReference type="SAM" id="MobiDB-lite"/>
    </source>
</evidence>
<dbReference type="InterPro" id="IPR044820">
    <property type="entry name" value="AGD14-like"/>
</dbReference>
<dbReference type="STRING" id="29655.A0A0K9NNS5"/>